<dbReference type="Pfam" id="PF02260">
    <property type="entry name" value="FATC"/>
    <property type="match status" value="1"/>
</dbReference>
<dbReference type="SMART" id="SM01346">
    <property type="entry name" value="DUF3385"/>
    <property type="match status" value="1"/>
</dbReference>
<dbReference type="GO" id="GO:0005737">
    <property type="term" value="C:cytoplasm"/>
    <property type="evidence" value="ECO:0007669"/>
    <property type="project" value="UniProtKB-ARBA"/>
</dbReference>
<gene>
    <name evidence="14" type="ORF">R1sor_005872</name>
</gene>
<keyword evidence="4" id="KW-0677">Repeat</keyword>
<dbReference type="FunFam" id="1.20.120.150:FF:000001">
    <property type="entry name" value="Serine/threonine-protein kinase TOR"/>
    <property type="match status" value="1"/>
</dbReference>
<evidence type="ECO:0000256" key="8">
    <source>
        <dbReference type="ARBA" id="ARBA00047899"/>
    </source>
</evidence>
<dbReference type="CDD" id="cd05169">
    <property type="entry name" value="PIKKc_TOR"/>
    <property type="match status" value="1"/>
</dbReference>
<dbReference type="InterPro" id="IPR011989">
    <property type="entry name" value="ARM-like"/>
</dbReference>
<evidence type="ECO:0000256" key="3">
    <source>
        <dbReference type="ARBA" id="ARBA00022679"/>
    </source>
</evidence>
<dbReference type="PROSITE" id="PS00915">
    <property type="entry name" value="PI3_4_KINASE_1"/>
    <property type="match status" value="1"/>
</dbReference>
<dbReference type="FunFam" id="1.25.40.10:FF:000228">
    <property type="entry name" value="Serine/threonine-protein kinase TOR"/>
    <property type="match status" value="1"/>
</dbReference>
<dbReference type="PROSITE" id="PS50290">
    <property type="entry name" value="PI3_4_KINASE_3"/>
    <property type="match status" value="1"/>
</dbReference>
<accession>A0ABD3HMV3</accession>
<dbReference type="InterPro" id="IPR036738">
    <property type="entry name" value="FRB_sf"/>
</dbReference>
<dbReference type="InterPro" id="IPR003151">
    <property type="entry name" value="PIK-rel_kinase_FAT"/>
</dbReference>
<dbReference type="SMART" id="SM01343">
    <property type="entry name" value="FATC"/>
    <property type="match status" value="1"/>
</dbReference>
<dbReference type="GO" id="GO:0004674">
    <property type="term" value="F:protein serine/threonine kinase activity"/>
    <property type="evidence" value="ECO:0007669"/>
    <property type="project" value="UniProtKB-KW"/>
</dbReference>
<dbReference type="InterPro" id="IPR057564">
    <property type="entry name" value="HEAT_ATR"/>
</dbReference>
<dbReference type="Pfam" id="PF23593">
    <property type="entry name" value="HEAT_ATR"/>
    <property type="match status" value="1"/>
</dbReference>
<keyword evidence="2 10" id="KW-0723">Serine/threonine-protein kinase</keyword>
<dbReference type="PROSITE" id="PS51189">
    <property type="entry name" value="FAT"/>
    <property type="match status" value="1"/>
</dbReference>
<dbReference type="Proteomes" id="UP001633002">
    <property type="component" value="Unassembled WGS sequence"/>
</dbReference>
<sequence length="2460" mass="275659">MLKVYGDMGGEASVRQMDALYEQLPKLVESNEVADNLQAVQIINELIDVRLGETATKIAKFADYLKVIFDEKQDPDLMVATSGALGHLARVGGALTADVVEYQVRRALDWLQSQGQGEAAEARRFAAVLILKEMAENAPTVFNVHVSDFIEGVWVALRDPKLAVRERAVEALRACLVVIEKRETRWRVQWYYRMFERTQDGLGKNATVESIHGSLLAVGELLRNTREFMMSRYKEVAEIVFKYRDHRDRLVRRSITALLPRIANFLRDRFITSYLKICMDHLLTVMRNPSERASGFVALGEMAGAVGKELVPYLNVITALIRDAISTRRGRPSVEALACIGSLAKALGPDMEEPVRSLLELMFQCGLSPTLVEALKQISSSMPSLLPQVQERLLESISLVLAKAPYRPPKAGAPIPRIPSAPSTPVGSEYVGAALTQLALRTLTTFDLQGHELLEFAREAVVPYLEDDDPLTRKEAGVCCCRLVQHSTVAGGTGSSRLVTHRNGRTFGMGFRRRRLLIEEILEKLLLAAVADSDTGVRKSVLVALQSNSSFDEYLAQADSLRAIFIALTDESFEVRELAITKAGKLADQNPAYVLPALRRHLQQLLIDLEHSADSKNREESAKLLGYLIRSCERLLLPYIAPVLKALVVKLNEGVSAGGNSGVVTGVLSTVGELARVGGYSMRPYLGELMPLIVDALLDGASASKREVAVATLGQVVESTGYVVAPYTDHPQLLGLLLRLLNGELAWSTRREVLKVLGIMGALDPHLHKRNQLSLQGTHGEGGRTVAMESGPHPRSLDDLPVELWPAGGIFTTSEEYYPNVAINALMRILRDSSLSSYHLKVVGSLMYIFKKMGLGSVPYLPKVLPDLFHTVRTCEENLRDFIFCCLAALVSIVRQHIRKYLPELLGLVSEFWSSLMVPVSGRTAGGSPVLNLVEHLCQALNDEFRMYLPEILPRCVQVLSDAERTENFTYVPPVLHTFEVFGGTLDEHMHLLLPALVRLFRPDVSNAPNDIRRAAIKTLARLLPRMQVSGYVSALMHPLTRVLDGNIDELRKDSVDAICALAMPLGSDFVMFIPSTRKLLQRYRIQHKQFDDIEARLKRREPVVWDMQSFQPATPNNSVNDMLSSPMNSFLGLDSDGDRYDVDGPDSSSLKVNEGHLRSAWESSHRSTKEDWTEWMRHLSVELLKESPSPALRTCAGLAQLQPYVARELFAAGFVSCWSQLNENYKMQLVRSLQNAFSSPNIPPEILATLLNLAEFMEHDEKPIPIDIRTLGALAEKCHAYAKALHYKEMEFSQALDKNAHPEAAVEALIHINNQLHQHEAAMGILVYAQDHLNVTLKETWYEKLQRWEEALAAYIAKAAQATNQDVKQEANLGQMRCFAALARWEELNSLCRESWAPAEHARRLEMAPMAASAAWNMEEWDEMDQYVSCLDDGSDPNVRMSSHSATGSGSGSSDGAFFRAVLCVRRQKVRLLSSFGWIVGVVHQLDFISCHVLSLLYRSSFLLLIYHSIQYDEARDYIENARNCLATELAALVLESYDRAYSNMVRVQQLAELEEVIDYVNLPTINGTPEARGSLIRKMWSDRILGTKKKVEVWQALLAVRTLAPPLRDDIDTWLKFASLCRKSLRLRHARACLLKLMGYDPEHDASRDLRFEGHPNVILAYLKYRWALPDDQTRQETFERLQRLSAELAELQYNSNMVYSTSVTSMSTSMIFSNPAASLSGATGSAIPLLARVHLKLGDWRWHLTPSLNESAIKEILRAFRTATDLAGGWSKAWHKWALFNTAVMSHYTKYGKAELASQHVVAAVTGYFCSIENASATKASHDSLQDILRLLTLWFNHGACKQVQDALQDGFTRVNIDTWLAVLPQIIARIHCNTAAVRDLIQDLLVKIGEEHPQALMYPLLVACKSISSVRRTAAQLVVDKVRRHSNRLVDEAQMVSKELIRVAILWHEMWHEALEEASRLYFGERNPEGMLNVLAPLHATLEKEGPVTNNEHSFVQTYGRELAEANERCMKYRRTGKEAELTQAWDLYYLVFKRINKQLPSLTTLELQNVSPELVSAGPLELAVPGTYRAGADVITIGGFAPQLIVITSKQRPRKCTIHGSDGVEYAFLLKGHEDLRQDERVMQLFGLVNTLLANNRPTAEKDLSIQRYSVIPLSPNSGLIGWVPNCDTLHQLIREYRDARKVPVNTEHRLMVAFAPDYEHLTLMAKVEVFEHALDNTTGNDLAKVLWLKSRSSEVWLDRRTNYTRSLAVMSMVGYLLGLGDRHPSNLMLHRYSGKILHIDFGDCFEASMNREKFPEKVPFRLTRMLVKAMEVSGIEGNFRSTCEGVMQVLRTNKDSVMAMMEAFVHDPLINWRLFTVNEVTTHPGARNAGNMDEPANIINAVGQLGDANANEVLVERAMAVMTRMSNKLTGRDFPTSVMEEAGLTVKVQVDKLIKQARSPENLCQSYVGWCPFW</sequence>
<dbReference type="InterPro" id="IPR009076">
    <property type="entry name" value="FRB_dom"/>
</dbReference>
<evidence type="ECO:0000256" key="1">
    <source>
        <dbReference type="ARBA" id="ARBA00011031"/>
    </source>
</evidence>
<dbReference type="SMART" id="SM00146">
    <property type="entry name" value="PI3Kc"/>
    <property type="match status" value="1"/>
</dbReference>
<evidence type="ECO:0000256" key="2">
    <source>
        <dbReference type="ARBA" id="ARBA00022527"/>
    </source>
</evidence>
<protein>
    <recommendedName>
        <fullName evidence="10">Serine/threonine-protein kinase TOR</fullName>
        <ecNumber evidence="10">2.7.11.1</ecNumber>
    </recommendedName>
</protein>
<evidence type="ECO:0000256" key="5">
    <source>
        <dbReference type="ARBA" id="ARBA00022741"/>
    </source>
</evidence>
<dbReference type="EC" id="2.7.11.1" evidence="10"/>
<dbReference type="InterPro" id="IPR000403">
    <property type="entry name" value="PI3/4_kinase_cat_dom"/>
</dbReference>
<dbReference type="Gene3D" id="1.10.1070.11">
    <property type="entry name" value="Phosphatidylinositol 3-/4-kinase, catalytic domain"/>
    <property type="match status" value="1"/>
</dbReference>
<dbReference type="PROSITE" id="PS51190">
    <property type="entry name" value="FATC"/>
    <property type="match status" value="1"/>
</dbReference>
<comment type="catalytic activity">
    <reaction evidence="8 10">
        <text>L-threonyl-[protein] + ATP = O-phospho-L-threonyl-[protein] + ADP + H(+)</text>
        <dbReference type="Rhea" id="RHEA:46608"/>
        <dbReference type="Rhea" id="RHEA-COMP:11060"/>
        <dbReference type="Rhea" id="RHEA-COMP:11605"/>
        <dbReference type="ChEBI" id="CHEBI:15378"/>
        <dbReference type="ChEBI" id="CHEBI:30013"/>
        <dbReference type="ChEBI" id="CHEBI:30616"/>
        <dbReference type="ChEBI" id="CHEBI:61977"/>
        <dbReference type="ChEBI" id="CHEBI:456216"/>
        <dbReference type="EC" id="2.7.11.1"/>
    </reaction>
</comment>
<keyword evidence="3 10" id="KW-0808">Transferase</keyword>
<evidence type="ECO:0000256" key="4">
    <source>
        <dbReference type="ARBA" id="ARBA00022737"/>
    </source>
</evidence>
<evidence type="ECO:0000313" key="14">
    <source>
        <dbReference type="EMBL" id="KAL3692221.1"/>
    </source>
</evidence>
<evidence type="ECO:0000259" key="12">
    <source>
        <dbReference type="PROSITE" id="PS51189"/>
    </source>
</evidence>
<dbReference type="InterPro" id="IPR036940">
    <property type="entry name" value="PI3/4_kinase_cat_sf"/>
</dbReference>
<name>A0ABD3HMV3_9MARC</name>
<keyword evidence="15" id="KW-1185">Reference proteome</keyword>
<organism evidence="14 15">
    <name type="scientific">Riccia sorocarpa</name>
    <dbReference type="NCBI Taxonomy" id="122646"/>
    <lineage>
        <taxon>Eukaryota</taxon>
        <taxon>Viridiplantae</taxon>
        <taxon>Streptophyta</taxon>
        <taxon>Embryophyta</taxon>
        <taxon>Marchantiophyta</taxon>
        <taxon>Marchantiopsida</taxon>
        <taxon>Marchantiidae</taxon>
        <taxon>Marchantiales</taxon>
        <taxon>Ricciaceae</taxon>
        <taxon>Riccia</taxon>
    </lineage>
</organism>
<dbReference type="GO" id="GO:0005524">
    <property type="term" value="F:ATP binding"/>
    <property type="evidence" value="ECO:0007669"/>
    <property type="project" value="UniProtKB-KW"/>
</dbReference>
<evidence type="ECO:0000256" key="6">
    <source>
        <dbReference type="ARBA" id="ARBA00022777"/>
    </source>
</evidence>
<evidence type="ECO:0000256" key="10">
    <source>
        <dbReference type="RuleBase" id="RU364109"/>
    </source>
</evidence>
<dbReference type="InterPro" id="IPR011009">
    <property type="entry name" value="Kinase-like_dom_sf"/>
</dbReference>
<dbReference type="SUPFAM" id="SSF48371">
    <property type="entry name" value="ARM repeat"/>
    <property type="match status" value="1"/>
</dbReference>
<evidence type="ECO:0000313" key="15">
    <source>
        <dbReference type="Proteomes" id="UP001633002"/>
    </source>
</evidence>
<keyword evidence="6 10" id="KW-0418">Kinase</keyword>
<feature type="domain" description="FATC" evidence="13">
    <location>
        <begin position="2428"/>
        <end position="2460"/>
    </location>
</feature>
<dbReference type="InterPro" id="IPR016024">
    <property type="entry name" value="ARM-type_fold"/>
</dbReference>
<dbReference type="InterPro" id="IPR050517">
    <property type="entry name" value="DDR_Repair_Kinase"/>
</dbReference>
<proteinExistence type="inferred from homology"/>
<dbReference type="InterPro" id="IPR018936">
    <property type="entry name" value="PI3/4_kinase_CS"/>
</dbReference>
<dbReference type="Pfam" id="PF11865">
    <property type="entry name" value="mTOR_dom"/>
    <property type="match status" value="1"/>
</dbReference>
<dbReference type="PROSITE" id="PS00916">
    <property type="entry name" value="PI3_4_KINASE_2"/>
    <property type="match status" value="1"/>
</dbReference>
<dbReference type="FunFam" id="1.25.10.10:FF:000802">
    <property type="entry name" value="Serine/threonine-protein kinase TOR"/>
    <property type="match status" value="1"/>
</dbReference>
<feature type="domain" description="PI3K/PI4K catalytic" evidence="11">
    <location>
        <begin position="2085"/>
        <end position="2399"/>
    </location>
</feature>
<dbReference type="Pfam" id="PF00454">
    <property type="entry name" value="PI3_PI4_kinase"/>
    <property type="match status" value="1"/>
</dbReference>
<dbReference type="PANTHER" id="PTHR11139:SF9">
    <property type="entry name" value="SERINE_THREONINE-PROTEIN KINASE MTOR"/>
    <property type="match status" value="1"/>
</dbReference>
<reference evidence="14 15" key="1">
    <citation type="submission" date="2024-09" db="EMBL/GenBank/DDBJ databases">
        <title>Chromosome-scale assembly of Riccia sorocarpa.</title>
        <authorList>
            <person name="Paukszto L."/>
        </authorList>
    </citation>
    <scope>NUCLEOTIDE SEQUENCE [LARGE SCALE GENOMIC DNA]</scope>
    <source>
        <strain evidence="14">LP-2024</strain>
        <tissue evidence="14">Aerial parts of the thallus</tissue>
    </source>
</reference>
<dbReference type="FunFam" id="1.10.1070.11:FF:000017">
    <property type="entry name" value="Serine/threonine-protein kinase TOR"/>
    <property type="match status" value="1"/>
</dbReference>
<dbReference type="Gene3D" id="3.30.1010.10">
    <property type="entry name" value="Phosphatidylinositol 3-kinase Catalytic Subunit, Chain A, domain 4"/>
    <property type="match status" value="1"/>
</dbReference>
<dbReference type="PANTHER" id="PTHR11139">
    <property type="entry name" value="ATAXIA TELANGIECTASIA MUTATED ATM -RELATED"/>
    <property type="match status" value="1"/>
</dbReference>
<evidence type="ECO:0000259" key="13">
    <source>
        <dbReference type="PROSITE" id="PS51190"/>
    </source>
</evidence>
<dbReference type="Gene3D" id="1.25.10.10">
    <property type="entry name" value="Leucine-rich Repeat Variant"/>
    <property type="match status" value="4"/>
</dbReference>
<dbReference type="EMBL" id="JBJQOH010000003">
    <property type="protein sequence ID" value="KAL3692221.1"/>
    <property type="molecule type" value="Genomic_DNA"/>
</dbReference>
<dbReference type="Pfam" id="PF08771">
    <property type="entry name" value="FRB_dom"/>
    <property type="match status" value="1"/>
</dbReference>
<evidence type="ECO:0000256" key="7">
    <source>
        <dbReference type="ARBA" id="ARBA00022840"/>
    </source>
</evidence>
<evidence type="ECO:0000259" key="11">
    <source>
        <dbReference type="PROSITE" id="PS50290"/>
    </source>
</evidence>
<dbReference type="InterPro" id="IPR026683">
    <property type="entry name" value="TOR_cat"/>
</dbReference>
<dbReference type="Pfam" id="PF02259">
    <property type="entry name" value="FAT"/>
    <property type="match status" value="2"/>
</dbReference>
<feature type="domain" description="FAT" evidence="12">
    <location>
        <begin position="1271"/>
        <end position="1910"/>
    </location>
</feature>
<dbReference type="Gene3D" id="1.20.120.150">
    <property type="entry name" value="FKBP12-rapamycin binding domain"/>
    <property type="match status" value="1"/>
</dbReference>
<dbReference type="InterPro" id="IPR003152">
    <property type="entry name" value="FATC_dom"/>
</dbReference>
<comment type="similarity">
    <text evidence="1 10">Belongs to the PI3/PI4-kinase family.</text>
</comment>
<dbReference type="InterPro" id="IPR024585">
    <property type="entry name" value="mTOR_dom"/>
</dbReference>
<evidence type="ECO:0000256" key="9">
    <source>
        <dbReference type="ARBA" id="ARBA00048679"/>
    </source>
</evidence>
<dbReference type="FunFam" id="3.30.1010.10:FF:000006">
    <property type="entry name" value="Serine/threonine-protein kinase TOR"/>
    <property type="match status" value="1"/>
</dbReference>
<comment type="catalytic activity">
    <reaction evidence="9">
        <text>L-seryl-[protein] + ATP = O-phospho-L-seryl-[protein] + ADP + H(+)</text>
        <dbReference type="Rhea" id="RHEA:17989"/>
        <dbReference type="Rhea" id="RHEA-COMP:9863"/>
        <dbReference type="Rhea" id="RHEA-COMP:11604"/>
        <dbReference type="ChEBI" id="CHEBI:15378"/>
        <dbReference type="ChEBI" id="CHEBI:29999"/>
        <dbReference type="ChEBI" id="CHEBI:30616"/>
        <dbReference type="ChEBI" id="CHEBI:83421"/>
        <dbReference type="ChEBI" id="CHEBI:456216"/>
        <dbReference type="EC" id="2.7.11.1"/>
    </reaction>
</comment>
<comment type="caution">
    <text evidence="14">The sequence shown here is derived from an EMBL/GenBank/DDBJ whole genome shotgun (WGS) entry which is preliminary data.</text>
</comment>
<dbReference type="SMART" id="SM01345">
    <property type="entry name" value="Rapamycin_bind"/>
    <property type="match status" value="1"/>
</dbReference>
<keyword evidence="5 10" id="KW-0547">Nucleotide-binding</keyword>
<keyword evidence="7 10" id="KW-0067">ATP-binding</keyword>
<dbReference type="InterPro" id="IPR014009">
    <property type="entry name" value="PIK_FAT"/>
</dbReference>
<dbReference type="SUPFAM" id="SSF47212">
    <property type="entry name" value="FKBP12-rapamycin-binding domain of FKBP-rapamycin-associated protein (FRAP)"/>
    <property type="match status" value="1"/>
</dbReference>
<dbReference type="SUPFAM" id="SSF56112">
    <property type="entry name" value="Protein kinase-like (PK-like)"/>
    <property type="match status" value="1"/>
</dbReference>